<feature type="region of interest" description="Disordered" evidence="1">
    <location>
        <begin position="37"/>
        <end position="62"/>
    </location>
</feature>
<evidence type="ECO:0000313" key="4">
    <source>
        <dbReference type="Proteomes" id="UP000310168"/>
    </source>
</evidence>
<accession>A0ABY2TRD7</accession>
<dbReference type="RefSeq" id="WP_137998121.1">
    <property type="nucleotide sequence ID" value="NZ_SJDU01000105.1"/>
</dbReference>
<name>A0ABY2TRD7_9SPIR</name>
<evidence type="ECO:0008006" key="5">
    <source>
        <dbReference type="Google" id="ProtNLM"/>
    </source>
</evidence>
<keyword evidence="4" id="KW-1185">Reference proteome</keyword>
<comment type="caution">
    <text evidence="3">The sequence shown here is derived from an EMBL/GenBank/DDBJ whole genome shotgun (WGS) entry which is preliminary data.</text>
</comment>
<evidence type="ECO:0000313" key="3">
    <source>
        <dbReference type="EMBL" id="TKZ35417.1"/>
    </source>
</evidence>
<feature type="signal peptide" evidence="2">
    <location>
        <begin position="1"/>
        <end position="29"/>
    </location>
</feature>
<sequence length="319" mass="34766">MTNLKTIFKQKSKLLLTFLCLLGMLFSYSCSCRNRATQPPVTTDTNTSTPPPVTADTGLTGGVDNGSGGLLYTVSSTLSRNLMVVNSDGTDTTFPITVTVVNADISSFIVSGIDGLELENNNGAFKVKNGFNNIQNSETEVTLSLNYKKKAAAKEKDTISPDKEDLIIKVIKATKISLDNQVKNIFGSKGDIRAMNVDGVTFLVDSVTLEGTKFILDTVGADNTTGNDYETKKIGKEFFGSDELLKQLKKSILTGGSLVNYVSEITYNKTLPNGDAQVFYYTLTTKDDDSLEFDNKEFSVEIKNDKHSTTGRLAIEWTD</sequence>
<protein>
    <recommendedName>
        <fullName evidence="5">Lipoprotein</fullName>
    </recommendedName>
</protein>
<feature type="chain" id="PRO_5045857090" description="Lipoprotein" evidence="2">
    <location>
        <begin position="30"/>
        <end position="319"/>
    </location>
</feature>
<organism evidence="3 4">
    <name type="scientific">Brachyspira catarrhinii</name>
    <dbReference type="NCBI Taxonomy" id="2528966"/>
    <lineage>
        <taxon>Bacteria</taxon>
        <taxon>Pseudomonadati</taxon>
        <taxon>Spirochaetota</taxon>
        <taxon>Spirochaetia</taxon>
        <taxon>Brachyspirales</taxon>
        <taxon>Brachyspiraceae</taxon>
        <taxon>Brachyspira</taxon>
    </lineage>
</organism>
<proteinExistence type="predicted"/>
<reference evidence="3 4" key="1">
    <citation type="journal article" date="2019" name="Anaerobe">
        <title>Brachyspira catarrhinii sp. nov., an anaerobic intestinal spirochaete isolated from vervet monkeys may have been misidentified as Brachyspira aalborgi in previous studies.</title>
        <authorList>
            <person name="Phillips N.D."/>
            <person name="La T."/>
            <person name="Hampson D.J."/>
        </authorList>
    </citation>
    <scope>NUCLEOTIDE SEQUENCE [LARGE SCALE GENOMIC DNA]</scope>
    <source>
        <strain evidence="3 4">Z12</strain>
    </source>
</reference>
<feature type="compositionally biased region" description="Polar residues" evidence="1">
    <location>
        <begin position="37"/>
        <end position="48"/>
    </location>
</feature>
<dbReference type="EMBL" id="SJDU01000105">
    <property type="protein sequence ID" value="TKZ35417.1"/>
    <property type="molecule type" value="Genomic_DNA"/>
</dbReference>
<keyword evidence="2" id="KW-0732">Signal</keyword>
<dbReference type="Proteomes" id="UP000310168">
    <property type="component" value="Unassembled WGS sequence"/>
</dbReference>
<dbReference type="PROSITE" id="PS51257">
    <property type="entry name" value="PROKAR_LIPOPROTEIN"/>
    <property type="match status" value="1"/>
</dbReference>
<evidence type="ECO:0000256" key="2">
    <source>
        <dbReference type="SAM" id="SignalP"/>
    </source>
</evidence>
<evidence type="ECO:0000256" key="1">
    <source>
        <dbReference type="SAM" id="MobiDB-lite"/>
    </source>
</evidence>
<gene>
    <name evidence="3" type="ORF">EZH24_05405</name>
</gene>